<dbReference type="Proteomes" id="UP001215598">
    <property type="component" value="Unassembled WGS sequence"/>
</dbReference>
<keyword evidence="2" id="KW-1185">Reference proteome</keyword>
<comment type="caution">
    <text evidence="1">The sequence shown here is derived from an EMBL/GenBank/DDBJ whole genome shotgun (WGS) entry which is preliminary data.</text>
</comment>
<evidence type="ECO:0000313" key="2">
    <source>
        <dbReference type="Proteomes" id="UP001215598"/>
    </source>
</evidence>
<proteinExistence type="predicted"/>
<organism evidence="1 2">
    <name type="scientific">Mycena metata</name>
    <dbReference type="NCBI Taxonomy" id="1033252"/>
    <lineage>
        <taxon>Eukaryota</taxon>
        <taxon>Fungi</taxon>
        <taxon>Dikarya</taxon>
        <taxon>Basidiomycota</taxon>
        <taxon>Agaricomycotina</taxon>
        <taxon>Agaricomycetes</taxon>
        <taxon>Agaricomycetidae</taxon>
        <taxon>Agaricales</taxon>
        <taxon>Marasmiineae</taxon>
        <taxon>Mycenaceae</taxon>
        <taxon>Mycena</taxon>
    </lineage>
</organism>
<dbReference type="AlphaFoldDB" id="A0AAD7JT21"/>
<evidence type="ECO:0000313" key="1">
    <source>
        <dbReference type="EMBL" id="KAJ7769917.1"/>
    </source>
</evidence>
<name>A0AAD7JT21_9AGAR</name>
<sequence>MPSTSAPFLPSCSPETQNSLKICLGVGSGGYQGLVKPKALSQGHLQGLGKNFPRIQRFQGLRSGKMPCGLTRRSARCGSASAASVLQHRCCSWVTPEAQNYFESPLTFGREVLGFEATRRGAAKYPAPRARRDAAKCTAVLHHFQHLGAVLAPRTAANPQSHIE</sequence>
<dbReference type="EMBL" id="JARKIB010000017">
    <property type="protein sequence ID" value="KAJ7769917.1"/>
    <property type="molecule type" value="Genomic_DNA"/>
</dbReference>
<accession>A0AAD7JT21</accession>
<reference evidence="1" key="1">
    <citation type="submission" date="2023-03" db="EMBL/GenBank/DDBJ databases">
        <title>Massive genome expansion in bonnet fungi (Mycena s.s.) driven by repeated elements and novel gene families across ecological guilds.</title>
        <authorList>
            <consortium name="Lawrence Berkeley National Laboratory"/>
            <person name="Harder C.B."/>
            <person name="Miyauchi S."/>
            <person name="Viragh M."/>
            <person name="Kuo A."/>
            <person name="Thoen E."/>
            <person name="Andreopoulos B."/>
            <person name="Lu D."/>
            <person name="Skrede I."/>
            <person name="Drula E."/>
            <person name="Henrissat B."/>
            <person name="Morin E."/>
            <person name="Kohler A."/>
            <person name="Barry K."/>
            <person name="LaButti K."/>
            <person name="Morin E."/>
            <person name="Salamov A."/>
            <person name="Lipzen A."/>
            <person name="Mereny Z."/>
            <person name="Hegedus B."/>
            <person name="Baldrian P."/>
            <person name="Stursova M."/>
            <person name="Weitz H."/>
            <person name="Taylor A."/>
            <person name="Grigoriev I.V."/>
            <person name="Nagy L.G."/>
            <person name="Martin F."/>
            <person name="Kauserud H."/>
        </authorList>
    </citation>
    <scope>NUCLEOTIDE SEQUENCE</scope>
    <source>
        <strain evidence="1">CBHHK182m</strain>
    </source>
</reference>
<protein>
    <submittedName>
        <fullName evidence="1">Uncharacterized protein</fullName>
    </submittedName>
</protein>
<gene>
    <name evidence="1" type="ORF">B0H16DRAFT_1452295</name>
</gene>